<gene>
    <name evidence="3" type="ORF">SAMN05421811_113102</name>
</gene>
<dbReference type="Gene3D" id="1.20.1290.10">
    <property type="entry name" value="AhpD-like"/>
    <property type="match status" value="1"/>
</dbReference>
<protein>
    <submittedName>
        <fullName evidence="3">Alkylhydroperoxidase family enzyme, contains CxxC motif</fullName>
    </submittedName>
</protein>
<dbReference type="STRING" id="568860.SAMN05421811_113102"/>
<keyword evidence="4" id="KW-1185">Reference proteome</keyword>
<organism evidence="3 4">
    <name type="scientific">Nonomuraea wenchangensis</name>
    <dbReference type="NCBI Taxonomy" id="568860"/>
    <lineage>
        <taxon>Bacteria</taxon>
        <taxon>Bacillati</taxon>
        <taxon>Actinomycetota</taxon>
        <taxon>Actinomycetes</taxon>
        <taxon>Streptosporangiales</taxon>
        <taxon>Streptosporangiaceae</taxon>
        <taxon>Nonomuraea</taxon>
    </lineage>
</organism>
<dbReference type="PANTHER" id="PTHR34846:SF10">
    <property type="entry name" value="CYTOPLASMIC PROTEIN"/>
    <property type="match status" value="1"/>
</dbReference>
<proteinExistence type="predicted"/>
<dbReference type="Pfam" id="PF02627">
    <property type="entry name" value="CMD"/>
    <property type="match status" value="1"/>
</dbReference>
<dbReference type="EMBL" id="FOHX01000013">
    <property type="protein sequence ID" value="SEU35977.1"/>
    <property type="molecule type" value="Genomic_DNA"/>
</dbReference>
<dbReference type="InterPro" id="IPR003779">
    <property type="entry name" value="CMD-like"/>
</dbReference>
<keyword evidence="1" id="KW-0812">Transmembrane</keyword>
<dbReference type="Proteomes" id="UP000199361">
    <property type="component" value="Unassembled WGS sequence"/>
</dbReference>
<dbReference type="SUPFAM" id="SSF69118">
    <property type="entry name" value="AhpD-like"/>
    <property type="match status" value="1"/>
</dbReference>
<dbReference type="GO" id="GO:0051920">
    <property type="term" value="F:peroxiredoxin activity"/>
    <property type="evidence" value="ECO:0007669"/>
    <property type="project" value="InterPro"/>
</dbReference>
<accession>A0A1I0L9D9</accession>
<reference evidence="3 4" key="1">
    <citation type="submission" date="2016-10" db="EMBL/GenBank/DDBJ databases">
        <authorList>
            <person name="de Groot N.N."/>
        </authorList>
    </citation>
    <scope>NUCLEOTIDE SEQUENCE [LARGE SCALE GENOMIC DNA]</scope>
    <source>
        <strain evidence="3 4">CGMCC 4.5598</strain>
    </source>
</reference>
<keyword evidence="1" id="KW-0472">Membrane</keyword>
<feature type="transmembrane region" description="Helical" evidence="1">
    <location>
        <begin position="157"/>
        <end position="178"/>
    </location>
</feature>
<evidence type="ECO:0000259" key="2">
    <source>
        <dbReference type="Pfam" id="PF02627"/>
    </source>
</evidence>
<keyword evidence="1" id="KW-1133">Transmembrane helix</keyword>
<evidence type="ECO:0000313" key="3">
    <source>
        <dbReference type="EMBL" id="SEU35977.1"/>
    </source>
</evidence>
<keyword evidence="3" id="KW-0560">Oxidoreductase</keyword>
<dbReference type="InterPro" id="IPR029032">
    <property type="entry name" value="AhpD-like"/>
</dbReference>
<feature type="domain" description="Carboxymuconolactone decarboxylase-like" evidence="2">
    <location>
        <begin position="57"/>
        <end position="129"/>
    </location>
</feature>
<dbReference type="PANTHER" id="PTHR34846">
    <property type="entry name" value="4-CARBOXYMUCONOLACTONE DECARBOXYLASE FAMILY PROTEIN (AFU_ORTHOLOGUE AFUA_6G11590)"/>
    <property type="match status" value="1"/>
</dbReference>
<name>A0A1I0L9D9_9ACTN</name>
<evidence type="ECO:0000256" key="1">
    <source>
        <dbReference type="SAM" id="Phobius"/>
    </source>
</evidence>
<evidence type="ECO:0000313" key="4">
    <source>
        <dbReference type="Proteomes" id="UP000199361"/>
    </source>
</evidence>
<dbReference type="AlphaFoldDB" id="A0A1I0L9D9"/>
<keyword evidence="3" id="KW-0575">Peroxidase</keyword>
<sequence>MAGLLRGWGRCRLVVVTYGSTTTKGSPMSTPTTTGRRSRMPNPLPFLPEMAEVGAGLHKALQNGAIPQATIHLLQLRAGQLLGSTYFTVRETGNLRGIGESEERITAVATWRDATRFTDPERVALELVEAVLTPNPSGERVPDELYARASAHYDDRAMWSLIMAIAHIGFFTPAALIAKPIPGMPPGQNYSA</sequence>